<gene>
    <name evidence="1" type="ORF">Pla133_00260</name>
</gene>
<dbReference type="AlphaFoldDB" id="A0A518BDB6"/>
<protein>
    <submittedName>
        <fullName evidence="1">Uncharacterized protein</fullName>
    </submittedName>
</protein>
<sequence length="343" mass="36022">MPLRVVDVQGRAVVGARLSLRVPQIAQPVALASSGADGLATFGLRPPGHYIVDVDHDRLGSLVGMDLTVVGDGDELDWHPSAVPCVELRSDASIVLRFHDGRHALAGLAVWLRAFPDGPWITTLRHTDAEGWLRVGGLAPGTVQVEIAELGWWPAPIRVEALPADIARATPPPAVRMVGRGRLELSVRGSFDRDVDVNLWAEGLGDLDAWLRSGLVRVSTADGRPDRCGRLVLEGLPVTRVSWSVCATVGTGTGISRSGVVQVTSCSVTCLTVELGDADAVDLGNGRARLDVRSGGVECELGRRGEPGFVCATEGNVGVARGLVTATTRGVVEAGVRGAIGRT</sequence>
<reference evidence="1 2" key="1">
    <citation type="submission" date="2019-02" db="EMBL/GenBank/DDBJ databases">
        <title>Deep-cultivation of Planctomycetes and their phenomic and genomic characterization uncovers novel biology.</title>
        <authorList>
            <person name="Wiegand S."/>
            <person name="Jogler M."/>
            <person name="Boedeker C."/>
            <person name="Pinto D."/>
            <person name="Vollmers J."/>
            <person name="Rivas-Marin E."/>
            <person name="Kohn T."/>
            <person name="Peeters S.H."/>
            <person name="Heuer A."/>
            <person name="Rast P."/>
            <person name="Oberbeckmann S."/>
            <person name="Bunk B."/>
            <person name="Jeske O."/>
            <person name="Meyerdierks A."/>
            <person name="Storesund J.E."/>
            <person name="Kallscheuer N."/>
            <person name="Luecker S."/>
            <person name="Lage O.M."/>
            <person name="Pohl T."/>
            <person name="Merkel B.J."/>
            <person name="Hornburger P."/>
            <person name="Mueller R.-W."/>
            <person name="Bruemmer F."/>
            <person name="Labrenz M."/>
            <person name="Spormann A.M."/>
            <person name="Op den Camp H."/>
            <person name="Overmann J."/>
            <person name="Amann R."/>
            <person name="Jetten M.S.M."/>
            <person name="Mascher T."/>
            <person name="Medema M.H."/>
            <person name="Devos D.P."/>
            <person name="Kaster A.-K."/>
            <person name="Ovreas L."/>
            <person name="Rohde M."/>
            <person name="Galperin M.Y."/>
            <person name="Jogler C."/>
        </authorList>
    </citation>
    <scope>NUCLEOTIDE SEQUENCE [LARGE SCALE GENOMIC DNA]</scope>
    <source>
        <strain evidence="1 2">Pla133</strain>
    </source>
</reference>
<evidence type="ECO:0000313" key="2">
    <source>
        <dbReference type="Proteomes" id="UP000316921"/>
    </source>
</evidence>
<keyword evidence="2" id="KW-1185">Reference proteome</keyword>
<dbReference type="Proteomes" id="UP000316921">
    <property type="component" value="Chromosome"/>
</dbReference>
<evidence type="ECO:0000313" key="1">
    <source>
        <dbReference type="EMBL" id="QDU64964.1"/>
    </source>
</evidence>
<organism evidence="1 2">
    <name type="scientific">Engelhardtia mirabilis</name>
    <dbReference type="NCBI Taxonomy" id="2528011"/>
    <lineage>
        <taxon>Bacteria</taxon>
        <taxon>Pseudomonadati</taxon>
        <taxon>Planctomycetota</taxon>
        <taxon>Planctomycetia</taxon>
        <taxon>Planctomycetia incertae sedis</taxon>
        <taxon>Engelhardtia</taxon>
    </lineage>
</organism>
<dbReference type="EMBL" id="CP036287">
    <property type="protein sequence ID" value="QDU64964.1"/>
    <property type="molecule type" value="Genomic_DNA"/>
</dbReference>
<proteinExistence type="predicted"/>
<dbReference type="KEGG" id="pbap:Pla133_00260"/>
<accession>A0A518BDB6</accession>
<name>A0A518BDB6_9BACT</name>